<evidence type="ECO:0000256" key="2">
    <source>
        <dbReference type="SAM" id="Phobius"/>
    </source>
</evidence>
<feature type="region of interest" description="Disordered" evidence="1">
    <location>
        <begin position="486"/>
        <end position="592"/>
    </location>
</feature>
<keyword evidence="2" id="KW-0812">Transmembrane</keyword>
<feature type="compositionally biased region" description="Polar residues" evidence="1">
    <location>
        <begin position="551"/>
        <end position="564"/>
    </location>
</feature>
<protein>
    <submittedName>
        <fullName evidence="3">Uncharacterized protein</fullName>
    </submittedName>
</protein>
<comment type="caution">
    <text evidence="3">The sequence shown here is derived from an EMBL/GenBank/DDBJ whole genome shotgun (WGS) entry which is preliminary data.</text>
</comment>
<keyword evidence="2" id="KW-1133">Transmembrane helix</keyword>
<feature type="compositionally biased region" description="Polar residues" evidence="1">
    <location>
        <begin position="167"/>
        <end position="178"/>
    </location>
</feature>
<feature type="compositionally biased region" description="Basic and acidic residues" evidence="1">
    <location>
        <begin position="287"/>
        <end position="302"/>
    </location>
</feature>
<feature type="compositionally biased region" description="Polar residues" evidence="1">
    <location>
        <begin position="379"/>
        <end position="407"/>
    </location>
</feature>
<keyword evidence="2" id="KW-0472">Membrane</keyword>
<feature type="compositionally biased region" description="Basic residues" evidence="1">
    <location>
        <begin position="230"/>
        <end position="241"/>
    </location>
</feature>
<feature type="transmembrane region" description="Helical" evidence="2">
    <location>
        <begin position="21"/>
        <end position="41"/>
    </location>
</feature>
<dbReference type="EMBL" id="BRPK01000004">
    <property type="protein sequence ID" value="GLB37026.1"/>
    <property type="molecule type" value="Genomic_DNA"/>
</dbReference>
<feature type="region of interest" description="Disordered" evidence="1">
    <location>
        <begin position="167"/>
        <end position="204"/>
    </location>
</feature>
<feature type="compositionally biased region" description="Low complexity" evidence="1">
    <location>
        <begin position="499"/>
        <end position="510"/>
    </location>
</feature>
<evidence type="ECO:0000256" key="1">
    <source>
        <dbReference type="SAM" id="MobiDB-lite"/>
    </source>
</evidence>
<accession>A0A9P3PJR6</accession>
<feature type="compositionally biased region" description="Low complexity" evidence="1">
    <location>
        <begin position="565"/>
        <end position="577"/>
    </location>
</feature>
<evidence type="ECO:0000313" key="4">
    <source>
        <dbReference type="Proteomes" id="UP001063166"/>
    </source>
</evidence>
<feature type="transmembrane region" description="Helical" evidence="2">
    <location>
        <begin position="95"/>
        <end position="120"/>
    </location>
</feature>
<feature type="compositionally biased region" description="Acidic residues" evidence="1">
    <location>
        <begin position="276"/>
        <end position="286"/>
    </location>
</feature>
<keyword evidence="4" id="KW-1185">Reference proteome</keyword>
<dbReference type="Proteomes" id="UP001063166">
    <property type="component" value="Unassembled WGS sequence"/>
</dbReference>
<evidence type="ECO:0000313" key="3">
    <source>
        <dbReference type="EMBL" id="GLB37026.1"/>
    </source>
</evidence>
<organism evidence="3 4">
    <name type="scientific">Lyophyllum shimeji</name>
    <name type="common">Hon-shimeji</name>
    <name type="synonym">Tricholoma shimeji</name>
    <dbReference type="NCBI Taxonomy" id="47721"/>
    <lineage>
        <taxon>Eukaryota</taxon>
        <taxon>Fungi</taxon>
        <taxon>Dikarya</taxon>
        <taxon>Basidiomycota</taxon>
        <taxon>Agaricomycotina</taxon>
        <taxon>Agaricomycetes</taxon>
        <taxon>Agaricomycetidae</taxon>
        <taxon>Agaricales</taxon>
        <taxon>Tricholomatineae</taxon>
        <taxon>Lyophyllaceae</taxon>
        <taxon>Lyophyllum</taxon>
    </lineage>
</organism>
<sequence>MSIVSSYISTRAPVFKINARVVSIMDSIFAIGIGLGVRLVIDLVSHQDHQLTGTLVGLWEGVVMQHFLKKMPKSFDPYVAYGVRVFVDFLFTESLWRLVLTLVWTGMGMILADVAPAIWVETGLRRLWRHFRRDLYTVIHSVPTISLFPRPRTVRFSPSRTASVVSSAPHSVLTNTNSAQAPARIATPAPPPRKRPVPGAFPGDWETETEVSILGLRSPLSETSTSPGTAHHRFSSLPRRRATVESESEVSYDLDAGNISSSDDSYARTPVFNEADMPDIEDEADVDTEREVVLDKEEENTPKRSNLVLPPTPSDSAFAGHHQRGEPREMPPPVAEVPNIPDDEDWENISRREVLQTPPPAAAKESPPTPSVKDVKIPTRSSSPRPQQVPTPSTSNNQEQSAETSSVPPAITSPFHDLLSSDNTPLPRQTEANPWAATATHSLAPSVPAPAPAATQSGDAMEYSFLGRPPSYTQFQLDFDKLVDVPAPTQTAANENHAAEPPVATATEAPSNNDAGVGKGNPGESSTLPKPGTSGGDPQQSGEHAPGTEAAASSSTQGPSATAQVSTAPAPETTEPPVSAPAPPEAAPAAATAIEPAVESAPAVDDEPLPEKSSDRLAKALELRRQATEMNKGVAELKRQLKAAWADDELALGVQKQLLVDASMKELAKLNAKADRWYIAVHNGDASGPSDTLDLSDVTGDVVPRIEDALTQLVLKNRSILKVMTATAKKGGKQQKSALLALLVKLKLEHNDAKVRELTVTIPTTPPLRD</sequence>
<reference evidence="3" key="1">
    <citation type="submission" date="2022-07" db="EMBL/GenBank/DDBJ databases">
        <title>The genome of Lyophyllum shimeji provides insight into the initial evolution of ectomycorrhizal fungal genome.</title>
        <authorList>
            <person name="Kobayashi Y."/>
            <person name="Shibata T."/>
            <person name="Hirakawa H."/>
            <person name="Shigenobu S."/>
            <person name="Nishiyama T."/>
            <person name="Yamada A."/>
            <person name="Hasebe M."/>
            <person name="Kawaguchi M."/>
        </authorList>
    </citation>
    <scope>NUCLEOTIDE SEQUENCE</scope>
    <source>
        <strain evidence="3">AT787</strain>
    </source>
</reference>
<proteinExistence type="predicted"/>
<name>A0A9P3PJR6_LYOSH</name>
<gene>
    <name evidence="3" type="ORF">LshimejAT787_0400770</name>
</gene>
<feature type="region of interest" description="Disordered" evidence="1">
    <location>
        <begin position="218"/>
        <end position="455"/>
    </location>
</feature>
<dbReference type="OrthoDB" id="3231855at2759"/>
<dbReference type="AlphaFoldDB" id="A0A9P3PJR6"/>
<feature type="compositionally biased region" description="Polar residues" evidence="1">
    <location>
        <begin position="420"/>
        <end position="432"/>
    </location>
</feature>